<evidence type="ECO:0000313" key="3">
    <source>
        <dbReference type="EMBL" id="OLP83083.1"/>
    </source>
</evidence>
<keyword evidence="1" id="KW-0175">Coiled coil</keyword>
<evidence type="ECO:0000313" key="4">
    <source>
        <dbReference type="Proteomes" id="UP000186817"/>
    </source>
</evidence>
<dbReference type="AlphaFoldDB" id="A0A1Q9CJI6"/>
<feature type="coiled-coil region" evidence="1">
    <location>
        <begin position="43"/>
        <end position="87"/>
    </location>
</feature>
<keyword evidence="4" id="KW-1185">Reference proteome</keyword>
<feature type="signal peptide" evidence="2">
    <location>
        <begin position="1"/>
        <end position="21"/>
    </location>
</feature>
<keyword evidence="2" id="KW-0732">Signal</keyword>
<proteinExistence type="predicted"/>
<dbReference type="EMBL" id="LSRX01001144">
    <property type="protein sequence ID" value="OLP83083.1"/>
    <property type="molecule type" value="Genomic_DNA"/>
</dbReference>
<feature type="chain" id="PRO_5013000184" evidence="2">
    <location>
        <begin position="22"/>
        <end position="104"/>
    </location>
</feature>
<accession>A0A1Q9CJI6</accession>
<reference evidence="3 4" key="1">
    <citation type="submission" date="2016-02" db="EMBL/GenBank/DDBJ databases">
        <title>Genome analysis of coral dinoflagellate symbionts highlights evolutionary adaptations to a symbiotic lifestyle.</title>
        <authorList>
            <person name="Aranda M."/>
            <person name="Li Y."/>
            <person name="Liew Y.J."/>
            <person name="Baumgarten S."/>
            <person name="Simakov O."/>
            <person name="Wilson M."/>
            <person name="Piel J."/>
            <person name="Ashoor H."/>
            <person name="Bougouffa S."/>
            <person name="Bajic V.B."/>
            <person name="Ryu T."/>
            <person name="Ravasi T."/>
            <person name="Bayer T."/>
            <person name="Micklem G."/>
            <person name="Kim H."/>
            <person name="Bhak J."/>
            <person name="Lajeunesse T.C."/>
            <person name="Voolstra C.R."/>
        </authorList>
    </citation>
    <scope>NUCLEOTIDE SEQUENCE [LARGE SCALE GENOMIC DNA]</scope>
    <source>
        <strain evidence="3 4">CCMP2467</strain>
    </source>
</reference>
<evidence type="ECO:0000256" key="2">
    <source>
        <dbReference type="SAM" id="SignalP"/>
    </source>
</evidence>
<name>A0A1Q9CJI6_SYMMI</name>
<protein>
    <submittedName>
        <fullName evidence="3">Uncharacterized protein</fullName>
    </submittedName>
</protein>
<organism evidence="3 4">
    <name type="scientific">Symbiodinium microadriaticum</name>
    <name type="common">Dinoflagellate</name>
    <name type="synonym">Zooxanthella microadriatica</name>
    <dbReference type="NCBI Taxonomy" id="2951"/>
    <lineage>
        <taxon>Eukaryota</taxon>
        <taxon>Sar</taxon>
        <taxon>Alveolata</taxon>
        <taxon>Dinophyceae</taxon>
        <taxon>Suessiales</taxon>
        <taxon>Symbiodiniaceae</taxon>
        <taxon>Symbiodinium</taxon>
    </lineage>
</organism>
<gene>
    <name evidence="3" type="ORF">AK812_SmicGene36197</name>
</gene>
<evidence type="ECO:0000256" key="1">
    <source>
        <dbReference type="SAM" id="Coils"/>
    </source>
</evidence>
<comment type="caution">
    <text evidence="3">The sequence shown here is derived from an EMBL/GenBank/DDBJ whole genome shotgun (WGS) entry which is preliminary data.</text>
</comment>
<dbReference type="Proteomes" id="UP000186817">
    <property type="component" value="Unassembled WGS sequence"/>
</dbReference>
<sequence>MQLWPLSLGLVLTTPFDLTFAGRPAQRQEDLKQDGSLAQQIRRAAAAAEAEDLEELRRGLRSDVLGARRLFEEQQQAEARWQEEQAELRDCVARGWAETKLWSL</sequence>